<evidence type="ECO:0000313" key="2">
    <source>
        <dbReference type="Proteomes" id="UP000812287"/>
    </source>
</evidence>
<proteinExistence type="predicted"/>
<dbReference type="EMBL" id="MU250542">
    <property type="protein sequence ID" value="KAG7443852.1"/>
    <property type="molecule type" value="Genomic_DNA"/>
</dbReference>
<comment type="caution">
    <text evidence="1">The sequence shown here is derived from an EMBL/GenBank/DDBJ whole genome shotgun (WGS) entry which is preliminary data.</text>
</comment>
<protein>
    <submittedName>
        <fullName evidence="1">Uncharacterized protein</fullName>
    </submittedName>
</protein>
<dbReference type="RefSeq" id="XP_043037352.1">
    <property type="nucleotide sequence ID" value="XM_043177451.1"/>
</dbReference>
<sequence>MFYGMERVPPHPNTHHPCPVTNCSAFMLVDEFPAHYEAFHFLMNYMEYTVVIHEGKKPSSVIAIVVPLNVQKSQNVNERLRDPVATLYFLSPPWYTSATTRPDDPALEPPFSNLNITDAIVHLICYTTGLPHIRKLCLSDSSATAAKKWTPPANASLLDREIVSQGPWYESIRGLIFPQDGSAPIEVPLTFVFRHGEILDCIPQLNDFFPPDEHACRRVGGQRGDPPFEIWYYKNQMQLFFEDPNSVNDTIISLTGSREVQKICSERVVLREIFTRARLVQFCFPPWRSVANFDYLANSIHITSSSLTLHRNVRPENTLAAPSIESLQHIVYTDCAKSNI</sequence>
<evidence type="ECO:0000313" key="1">
    <source>
        <dbReference type="EMBL" id="KAG7443852.1"/>
    </source>
</evidence>
<organism evidence="1 2">
    <name type="scientific">Guyanagaster necrorhizus</name>
    <dbReference type="NCBI Taxonomy" id="856835"/>
    <lineage>
        <taxon>Eukaryota</taxon>
        <taxon>Fungi</taxon>
        <taxon>Dikarya</taxon>
        <taxon>Basidiomycota</taxon>
        <taxon>Agaricomycotina</taxon>
        <taxon>Agaricomycetes</taxon>
        <taxon>Agaricomycetidae</taxon>
        <taxon>Agaricales</taxon>
        <taxon>Marasmiineae</taxon>
        <taxon>Physalacriaceae</taxon>
        <taxon>Guyanagaster</taxon>
    </lineage>
</organism>
<gene>
    <name evidence="1" type="ORF">BT62DRAFT_1008515</name>
</gene>
<accession>A0A9P7VNF7</accession>
<dbReference type="AlphaFoldDB" id="A0A9P7VNF7"/>
<dbReference type="GeneID" id="66099738"/>
<name>A0A9P7VNF7_9AGAR</name>
<reference evidence="1" key="1">
    <citation type="submission" date="2020-11" db="EMBL/GenBank/DDBJ databases">
        <title>Adaptations for nitrogen fixation in a non-lichenized fungal sporocarp promotes dispersal by wood-feeding termites.</title>
        <authorList>
            <consortium name="DOE Joint Genome Institute"/>
            <person name="Koch R.A."/>
            <person name="Yoon G."/>
            <person name="Arayal U."/>
            <person name="Lail K."/>
            <person name="Amirebrahimi M."/>
            <person name="Labutti K."/>
            <person name="Lipzen A."/>
            <person name="Riley R."/>
            <person name="Barry K."/>
            <person name="Henrissat B."/>
            <person name="Grigoriev I.V."/>
            <person name="Herr J.R."/>
            <person name="Aime M.C."/>
        </authorList>
    </citation>
    <scope>NUCLEOTIDE SEQUENCE</scope>
    <source>
        <strain evidence="1">MCA 3950</strain>
    </source>
</reference>
<keyword evidence="2" id="KW-1185">Reference proteome</keyword>
<dbReference type="Proteomes" id="UP000812287">
    <property type="component" value="Unassembled WGS sequence"/>
</dbReference>